<dbReference type="SUPFAM" id="SSF52540">
    <property type="entry name" value="P-loop containing nucleoside triphosphate hydrolases"/>
    <property type="match status" value="1"/>
</dbReference>
<gene>
    <name evidence="10" type="ORF">ONB1V03_LOCUS10760</name>
</gene>
<evidence type="ECO:0000256" key="8">
    <source>
        <dbReference type="RuleBase" id="RU003932"/>
    </source>
</evidence>
<keyword evidence="5" id="KW-0378">Hydrolase</keyword>
<comment type="similarity">
    <text evidence="8">Belongs to the TRAFAC class dynamin-like GTPase superfamily. Dynamin/Fzo/YdjA family.</text>
</comment>
<dbReference type="GO" id="GO:0008017">
    <property type="term" value="F:microtubule binding"/>
    <property type="evidence" value="ECO:0007669"/>
    <property type="project" value="TreeGrafter"/>
</dbReference>
<evidence type="ECO:0000256" key="6">
    <source>
        <dbReference type="ARBA" id="ARBA00023134"/>
    </source>
</evidence>
<organism evidence="10">
    <name type="scientific">Oppiella nova</name>
    <dbReference type="NCBI Taxonomy" id="334625"/>
    <lineage>
        <taxon>Eukaryota</taxon>
        <taxon>Metazoa</taxon>
        <taxon>Ecdysozoa</taxon>
        <taxon>Arthropoda</taxon>
        <taxon>Chelicerata</taxon>
        <taxon>Arachnida</taxon>
        <taxon>Acari</taxon>
        <taxon>Acariformes</taxon>
        <taxon>Sarcoptiformes</taxon>
        <taxon>Oribatida</taxon>
        <taxon>Brachypylina</taxon>
        <taxon>Oppioidea</taxon>
        <taxon>Oppiidae</taxon>
        <taxon>Oppiella</taxon>
    </lineage>
</organism>
<dbReference type="InterPro" id="IPR027417">
    <property type="entry name" value="P-loop_NTPase"/>
</dbReference>
<feature type="non-terminal residue" evidence="10">
    <location>
        <position position="1"/>
    </location>
</feature>
<dbReference type="GO" id="GO:0003924">
    <property type="term" value="F:GTPase activity"/>
    <property type="evidence" value="ECO:0007669"/>
    <property type="project" value="InterPro"/>
</dbReference>
<dbReference type="CDD" id="cd08771">
    <property type="entry name" value="DLP_1"/>
    <property type="match status" value="1"/>
</dbReference>
<evidence type="ECO:0000256" key="7">
    <source>
        <dbReference type="ARBA" id="ARBA00023175"/>
    </source>
</evidence>
<dbReference type="InterPro" id="IPR030381">
    <property type="entry name" value="G_DYNAMIN_dom"/>
</dbReference>
<dbReference type="GO" id="GO:0005886">
    <property type="term" value="C:plasma membrane"/>
    <property type="evidence" value="ECO:0007669"/>
    <property type="project" value="TreeGrafter"/>
</dbReference>
<dbReference type="PANTHER" id="PTHR11566">
    <property type="entry name" value="DYNAMIN"/>
    <property type="match status" value="1"/>
</dbReference>
<dbReference type="SMART" id="SM00053">
    <property type="entry name" value="DYNc"/>
    <property type="match status" value="1"/>
</dbReference>
<dbReference type="AlphaFoldDB" id="A0A7R9M5T5"/>
<dbReference type="EMBL" id="CAJPVJ010007513">
    <property type="protein sequence ID" value="CAG2171297.1"/>
    <property type="molecule type" value="Genomic_DNA"/>
</dbReference>
<dbReference type="Proteomes" id="UP000728032">
    <property type="component" value="Unassembled WGS sequence"/>
</dbReference>
<dbReference type="InterPro" id="IPR045063">
    <property type="entry name" value="Dynamin_N"/>
</dbReference>
<evidence type="ECO:0000256" key="3">
    <source>
        <dbReference type="ARBA" id="ARBA00022701"/>
    </source>
</evidence>
<evidence type="ECO:0000256" key="5">
    <source>
        <dbReference type="ARBA" id="ARBA00022801"/>
    </source>
</evidence>
<evidence type="ECO:0000259" key="9">
    <source>
        <dbReference type="PROSITE" id="PS51718"/>
    </source>
</evidence>
<keyword evidence="4 8" id="KW-0547">Nucleotide-binding</keyword>
<dbReference type="PROSITE" id="PS00410">
    <property type="entry name" value="G_DYNAMIN_1"/>
    <property type="match status" value="1"/>
</dbReference>
<dbReference type="Gene3D" id="3.40.50.300">
    <property type="entry name" value="P-loop containing nucleotide triphosphate hydrolases"/>
    <property type="match status" value="1"/>
</dbReference>
<dbReference type="InterPro" id="IPR000375">
    <property type="entry name" value="Dynamin_stalk"/>
</dbReference>
<dbReference type="PROSITE" id="PS51718">
    <property type="entry name" value="G_DYNAMIN_2"/>
    <property type="match status" value="1"/>
</dbReference>
<evidence type="ECO:0000256" key="2">
    <source>
        <dbReference type="ARBA" id="ARBA00022583"/>
    </source>
</evidence>
<protein>
    <recommendedName>
        <fullName evidence="1">dynamin GTPase</fullName>
        <ecNumber evidence="1">3.6.5.5</ecNumber>
    </recommendedName>
</protein>
<accession>A0A7R9M5T5</accession>
<keyword evidence="2" id="KW-0254">Endocytosis</keyword>
<keyword evidence="11" id="KW-1185">Reference proteome</keyword>
<keyword evidence="3" id="KW-0493">Microtubule</keyword>
<dbReference type="GO" id="GO:0005874">
    <property type="term" value="C:microtubule"/>
    <property type="evidence" value="ECO:0007669"/>
    <property type="project" value="UniProtKB-KW"/>
</dbReference>
<dbReference type="Pfam" id="PF00350">
    <property type="entry name" value="Dynamin_N"/>
    <property type="match status" value="1"/>
</dbReference>
<proteinExistence type="inferred from homology"/>
<reference evidence="10" key="1">
    <citation type="submission" date="2020-11" db="EMBL/GenBank/DDBJ databases">
        <authorList>
            <person name="Tran Van P."/>
        </authorList>
    </citation>
    <scope>NUCLEOTIDE SEQUENCE</scope>
</reference>
<keyword evidence="6 8" id="KW-0342">GTP-binding</keyword>
<dbReference type="PRINTS" id="PR00195">
    <property type="entry name" value="DYNAMIN"/>
</dbReference>
<dbReference type="GO" id="GO:0005525">
    <property type="term" value="F:GTP binding"/>
    <property type="evidence" value="ECO:0007669"/>
    <property type="project" value="UniProtKB-KW"/>
</dbReference>
<keyword evidence="7" id="KW-0505">Motor protein</keyword>
<dbReference type="PANTHER" id="PTHR11566:SF212">
    <property type="entry name" value="DYNAMIN"/>
    <property type="match status" value="1"/>
</dbReference>
<dbReference type="GO" id="GO:0031623">
    <property type="term" value="P:receptor internalization"/>
    <property type="evidence" value="ECO:0007669"/>
    <property type="project" value="TreeGrafter"/>
</dbReference>
<evidence type="ECO:0000313" key="11">
    <source>
        <dbReference type="Proteomes" id="UP000728032"/>
    </source>
</evidence>
<dbReference type="Pfam" id="PF01031">
    <property type="entry name" value="Dynamin_M"/>
    <property type="match status" value="1"/>
</dbReference>
<evidence type="ECO:0000256" key="1">
    <source>
        <dbReference type="ARBA" id="ARBA00011980"/>
    </source>
</evidence>
<evidence type="ECO:0000313" key="10">
    <source>
        <dbReference type="EMBL" id="CAD7654110.1"/>
    </source>
</evidence>
<dbReference type="OrthoDB" id="5061070at2759"/>
<sequence>MSQFGGDLIKVVNELQDRLNPLGFSNSFDLPQIAVVGGQSSGKSSVLESIVGHDFLPRGSGIVTRRPLILQLIQDPNSDVFYGEFLHSPGKRFYDFNDIRDEITAETDREVSQSKGISRNPINLKIYSHDVLDLTLVDLPGMTRVAVDDQPEDIEQRIEHMILEYISRDNCLILAVTAANQDLATSDALKMAKQVDPTGERTIGVLTKLDLMDAGTDAKDILMGRHRIQLKRDFIGVINRSQKDIDEHKDIRRALYDERKYFIEHPSYGPDMADKMGIRYLQEYLQRELSLHIFKRLPPLKPKLETKLDEVRERLAKIEFPLGDKDKDQVLAEAYDKMRSGFDSGVGGKVWVVDTDALNGGTRINTLMNETYAKAVNKMFYDETRIRREIGIAIQNAFGTRIGVFIPDTAFISVVMNQIELFRNLSLDCVDWVTDEIVIIVTECVQNICRFPKLKDIFSKFALDFVRESNKKCKNFVQHLIELEKCYINTIHEDFIKMIGDTKSDPLPDTQSIMTAKALQQNVSKSDWISYKKSDYWFVLNDTSLS</sequence>
<feature type="domain" description="Dynamin-type G" evidence="9">
    <location>
        <begin position="27"/>
        <end position="298"/>
    </location>
</feature>
<evidence type="ECO:0000256" key="4">
    <source>
        <dbReference type="ARBA" id="ARBA00022741"/>
    </source>
</evidence>
<dbReference type="EMBL" id="OC922338">
    <property type="protein sequence ID" value="CAD7654110.1"/>
    <property type="molecule type" value="Genomic_DNA"/>
</dbReference>
<dbReference type="EC" id="3.6.5.5" evidence="1"/>
<dbReference type="GO" id="GO:0005737">
    <property type="term" value="C:cytoplasm"/>
    <property type="evidence" value="ECO:0007669"/>
    <property type="project" value="TreeGrafter"/>
</dbReference>
<dbReference type="InterPro" id="IPR001401">
    <property type="entry name" value="Dynamin_GTPase"/>
</dbReference>
<dbReference type="InterPro" id="IPR022812">
    <property type="entry name" value="Dynamin"/>
</dbReference>
<dbReference type="InterPro" id="IPR019762">
    <property type="entry name" value="Dynamin_GTPase_CS"/>
</dbReference>
<dbReference type="FunFam" id="3.40.50.300:FF:000045">
    <property type="entry name" value="dynamin-1 isoform X2"/>
    <property type="match status" value="1"/>
</dbReference>
<name>A0A7R9M5T5_9ACAR</name>
<dbReference type="Gene3D" id="1.20.120.1240">
    <property type="entry name" value="Dynamin, middle domain"/>
    <property type="match status" value="1"/>
</dbReference>